<proteinExistence type="predicted"/>
<comment type="caution">
    <text evidence="1">The sequence shown here is derived from an EMBL/GenBank/DDBJ whole genome shotgun (WGS) entry which is preliminary data.</text>
</comment>
<protein>
    <submittedName>
        <fullName evidence="1">Uncharacterized protein</fullName>
    </submittedName>
</protein>
<keyword evidence="2" id="KW-1185">Reference proteome</keyword>
<evidence type="ECO:0000313" key="2">
    <source>
        <dbReference type="Proteomes" id="UP001432322"/>
    </source>
</evidence>
<organism evidence="1 2">
    <name type="scientific">Pristionchus fissidentatus</name>
    <dbReference type="NCBI Taxonomy" id="1538716"/>
    <lineage>
        <taxon>Eukaryota</taxon>
        <taxon>Metazoa</taxon>
        <taxon>Ecdysozoa</taxon>
        <taxon>Nematoda</taxon>
        <taxon>Chromadorea</taxon>
        <taxon>Rhabditida</taxon>
        <taxon>Rhabditina</taxon>
        <taxon>Diplogasteromorpha</taxon>
        <taxon>Diplogasteroidea</taxon>
        <taxon>Neodiplogasteridae</taxon>
        <taxon>Pristionchus</taxon>
    </lineage>
</organism>
<dbReference type="Proteomes" id="UP001432322">
    <property type="component" value="Unassembled WGS sequence"/>
</dbReference>
<accession>A0AAV5VEH2</accession>
<dbReference type="AlphaFoldDB" id="A0AAV5VEH2"/>
<reference evidence="1" key="1">
    <citation type="submission" date="2023-10" db="EMBL/GenBank/DDBJ databases">
        <title>Genome assembly of Pristionchus species.</title>
        <authorList>
            <person name="Yoshida K."/>
            <person name="Sommer R.J."/>
        </authorList>
    </citation>
    <scope>NUCLEOTIDE SEQUENCE</scope>
    <source>
        <strain evidence="1">RS5133</strain>
    </source>
</reference>
<evidence type="ECO:0000313" key="1">
    <source>
        <dbReference type="EMBL" id="GMT16284.1"/>
    </source>
</evidence>
<name>A0AAV5VEH2_9BILA</name>
<dbReference type="EMBL" id="BTSY01000002">
    <property type="protein sequence ID" value="GMT16284.1"/>
    <property type="molecule type" value="Genomic_DNA"/>
</dbReference>
<sequence length="352" mass="40159">MAAGCRTMRSMRNDFPAMKQELHASLTLSRTSRIDDYYNVISSISEMLHCAIESIEDKRPFDCTYLLPFTFDSLDRIDTRLKSSELMFFKFARTFALFMDTLNGCDTSALQRNGPDDDIPRTPITACVAPETVQRRRGRPFKGHEPGKRARLCPPQPDRFALPPPAASASINLQQQQAAARPSAPILRRLEEQDEKTVFQRDDEEEDEECLVEAKTEIKEEMEETMKVWNEIEDRLNEMQGSIHDQPGCSRDEIKKEEEEYCEHVVPPPQRPFNDGITRPIVKDPTRERVVPRYSIKTPATAFPPTATRSISLQRRSFYMDSTLVCRPIVRKVGAPKCPVVAVNAQRRAAPP</sequence>
<gene>
    <name evidence="1" type="ORF">PFISCL1PPCAC_7581</name>
</gene>